<dbReference type="PANTHER" id="PTHR47505:SF1">
    <property type="entry name" value="DNA UTILIZATION PROTEIN YHGH"/>
    <property type="match status" value="1"/>
</dbReference>
<protein>
    <submittedName>
        <fullName evidence="2">Phosphoribosyltransferase</fullName>
    </submittedName>
</protein>
<keyword evidence="2" id="KW-0328">Glycosyltransferase</keyword>
<dbReference type="SUPFAM" id="SSF53271">
    <property type="entry name" value="PRTase-like"/>
    <property type="match status" value="1"/>
</dbReference>
<comment type="similarity">
    <text evidence="1">Belongs to the ComF/GntX family.</text>
</comment>
<evidence type="ECO:0000313" key="2">
    <source>
        <dbReference type="EMBL" id="EKD30277.1"/>
    </source>
</evidence>
<sequence length="216" mass="25398">MIARIKQFLSHVFLFPEELIVFQELFVDKNPHYKESLWEYWHLDGTFVALEYTDELKTELEAYKYYSKREKKDIFLPKLLECFELFCLEGIDRDVVITTVPLHFLSHLRRGYNHSEILAKGIAKQEGNTFHNLLRKSRMTKHQAKLDRSGRLRNVRNSFSFRKKYLKTIAWKDIILVDDVVSTGSTANECAGLLKKNGARRVFGLFLATTNTDWCL</sequence>
<dbReference type="AlphaFoldDB" id="K1XYP3"/>
<dbReference type="PANTHER" id="PTHR47505">
    <property type="entry name" value="DNA UTILIZATION PROTEIN YHGH"/>
    <property type="match status" value="1"/>
</dbReference>
<dbReference type="Gene3D" id="3.40.50.2020">
    <property type="match status" value="1"/>
</dbReference>
<proteinExistence type="inferred from homology"/>
<dbReference type="EMBL" id="AMFJ01034101">
    <property type="protein sequence ID" value="EKD30277.1"/>
    <property type="molecule type" value="Genomic_DNA"/>
</dbReference>
<dbReference type="GO" id="GO:0016757">
    <property type="term" value="F:glycosyltransferase activity"/>
    <property type="evidence" value="ECO:0007669"/>
    <property type="project" value="UniProtKB-KW"/>
</dbReference>
<dbReference type="InterPro" id="IPR000836">
    <property type="entry name" value="PRTase_dom"/>
</dbReference>
<accession>K1XYP3</accession>
<keyword evidence="2" id="KW-0808">Transferase</keyword>
<organism evidence="2">
    <name type="scientific">uncultured bacterium</name>
    <name type="common">gcode 4</name>
    <dbReference type="NCBI Taxonomy" id="1234023"/>
    <lineage>
        <taxon>Bacteria</taxon>
        <taxon>environmental samples</taxon>
    </lineage>
</organism>
<evidence type="ECO:0000256" key="1">
    <source>
        <dbReference type="ARBA" id="ARBA00008007"/>
    </source>
</evidence>
<dbReference type="InterPro" id="IPR051910">
    <property type="entry name" value="ComF/GntX_DNA_util-trans"/>
</dbReference>
<name>K1XYP3_9BACT</name>
<gene>
    <name evidence="2" type="ORF">ACD_78C00101G0002</name>
</gene>
<comment type="caution">
    <text evidence="2">The sequence shown here is derived from an EMBL/GenBank/DDBJ whole genome shotgun (WGS) entry which is preliminary data.</text>
</comment>
<dbReference type="InterPro" id="IPR029057">
    <property type="entry name" value="PRTase-like"/>
</dbReference>
<reference evidence="2" key="1">
    <citation type="journal article" date="2012" name="Science">
        <title>Fermentation, hydrogen, and sulfur metabolism in multiple uncultivated bacterial phyla.</title>
        <authorList>
            <person name="Wrighton K.C."/>
            <person name="Thomas B.C."/>
            <person name="Sharon I."/>
            <person name="Miller C.S."/>
            <person name="Castelle C.J."/>
            <person name="VerBerkmoes N.C."/>
            <person name="Wilkins M.J."/>
            <person name="Hettich R.L."/>
            <person name="Lipton M.S."/>
            <person name="Williams K.H."/>
            <person name="Long P.E."/>
            <person name="Banfield J.F."/>
        </authorList>
    </citation>
    <scope>NUCLEOTIDE SEQUENCE [LARGE SCALE GENOMIC DNA]</scope>
</reference>
<dbReference type="CDD" id="cd06223">
    <property type="entry name" value="PRTases_typeI"/>
    <property type="match status" value="1"/>
</dbReference>